<name>A0A2T6ZAT7_TUBBO</name>
<feature type="compositionally biased region" description="Polar residues" evidence="1">
    <location>
        <begin position="610"/>
        <end position="620"/>
    </location>
</feature>
<feature type="compositionally biased region" description="Pro residues" evidence="1">
    <location>
        <begin position="685"/>
        <end position="705"/>
    </location>
</feature>
<feature type="compositionally biased region" description="Basic and acidic residues" evidence="1">
    <location>
        <begin position="491"/>
        <end position="502"/>
    </location>
</feature>
<feature type="compositionally biased region" description="Pro residues" evidence="1">
    <location>
        <begin position="712"/>
        <end position="729"/>
    </location>
</feature>
<feature type="compositionally biased region" description="Acidic residues" evidence="1">
    <location>
        <begin position="63"/>
        <end position="74"/>
    </location>
</feature>
<feature type="region of interest" description="Disordered" evidence="1">
    <location>
        <begin position="1"/>
        <end position="39"/>
    </location>
</feature>
<dbReference type="Proteomes" id="UP000244722">
    <property type="component" value="Unassembled WGS sequence"/>
</dbReference>
<dbReference type="EMBL" id="NESQ01000512">
    <property type="protein sequence ID" value="PUU72534.1"/>
    <property type="molecule type" value="Genomic_DNA"/>
</dbReference>
<gene>
    <name evidence="2" type="ORF">B9Z19DRAFT_659690</name>
</gene>
<comment type="caution">
    <text evidence="2">The sequence shown here is derived from an EMBL/GenBank/DDBJ whole genome shotgun (WGS) entry which is preliminary data.</text>
</comment>
<dbReference type="AlphaFoldDB" id="A0A2T6ZAT7"/>
<feature type="region of interest" description="Disordered" evidence="1">
    <location>
        <begin position="655"/>
        <end position="739"/>
    </location>
</feature>
<feature type="compositionally biased region" description="Pro residues" evidence="1">
    <location>
        <begin position="225"/>
        <end position="236"/>
    </location>
</feature>
<evidence type="ECO:0000313" key="2">
    <source>
        <dbReference type="EMBL" id="PUU72534.1"/>
    </source>
</evidence>
<proteinExistence type="predicted"/>
<dbReference type="STRING" id="42251.A0A2T6ZAT7"/>
<dbReference type="OrthoDB" id="5151921at2759"/>
<feature type="region of interest" description="Disordered" evidence="1">
    <location>
        <begin position="608"/>
        <end position="638"/>
    </location>
</feature>
<protein>
    <submittedName>
        <fullName evidence="2">Uncharacterized protein</fullName>
    </submittedName>
</protein>
<reference evidence="2 3" key="1">
    <citation type="submission" date="2017-04" db="EMBL/GenBank/DDBJ databases">
        <title>Draft genome sequence of Tuber borchii Vittad., a whitish edible truffle.</title>
        <authorList>
            <consortium name="DOE Joint Genome Institute"/>
            <person name="Murat C."/>
            <person name="Kuo A."/>
            <person name="Barry K.W."/>
            <person name="Clum A."/>
            <person name="Dockter R.B."/>
            <person name="Fauchery L."/>
            <person name="Iotti M."/>
            <person name="Kohler A."/>
            <person name="Labutti K."/>
            <person name="Lindquist E.A."/>
            <person name="Lipzen A."/>
            <person name="Ohm R.A."/>
            <person name="Wang M."/>
            <person name="Grigoriev I.V."/>
            <person name="Zambonelli A."/>
            <person name="Martin F.M."/>
        </authorList>
    </citation>
    <scope>NUCLEOTIDE SEQUENCE [LARGE SCALE GENOMIC DNA]</scope>
    <source>
        <strain evidence="2 3">Tbo3840</strain>
    </source>
</reference>
<feature type="compositionally biased region" description="Low complexity" evidence="1">
    <location>
        <begin position="518"/>
        <end position="536"/>
    </location>
</feature>
<feature type="compositionally biased region" description="Polar residues" evidence="1">
    <location>
        <begin position="348"/>
        <end position="364"/>
    </location>
</feature>
<organism evidence="2 3">
    <name type="scientific">Tuber borchii</name>
    <name type="common">White truffle</name>
    <dbReference type="NCBI Taxonomy" id="42251"/>
    <lineage>
        <taxon>Eukaryota</taxon>
        <taxon>Fungi</taxon>
        <taxon>Dikarya</taxon>
        <taxon>Ascomycota</taxon>
        <taxon>Pezizomycotina</taxon>
        <taxon>Pezizomycetes</taxon>
        <taxon>Pezizales</taxon>
        <taxon>Tuberaceae</taxon>
        <taxon>Tuber</taxon>
    </lineage>
</organism>
<feature type="compositionally biased region" description="Low complexity" evidence="1">
    <location>
        <begin position="551"/>
        <end position="564"/>
    </location>
</feature>
<feature type="region of interest" description="Disordered" evidence="1">
    <location>
        <begin position="53"/>
        <end position="564"/>
    </location>
</feature>
<feature type="compositionally biased region" description="Polar residues" evidence="1">
    <location>
        <begin position="655"/>
        <end position="670"/>
    </location>
</feature>
<keyword evidence="3" id="KW-1185">Reference proteome</keyword>
<sequence length="768" mass="81691">MSRNNTTYNTSFDQARSPINSPHLGLPAGSSAPGTFKTNVNRAKSKRWVEAKTADYGGGGWGDDGDFDDDEDDYNYGPPPMGGKGSGLQRSNSFDRGDDVMSPGIVNRGNGSAVPRIETTDVEITQPLPPTPLELEQRERALRGKSPPPHPRHQYPMQPKPQLSALPYMTSATPSPARTPPLPVYGGASGMQAGSSTDSGRLPDLPVKDRIPPPLGVSPHISTIPSPPPPPPPPSFPLQKISALGRDAVPPPLGMGPGSSPVSQPYANFAPFTQSLGSAEKPLPIRKDSPPNLGGEIARANPTPHLTSSSSPSFEPQKEPEHPQYPPQWGQASGRGPPPPPPAKPLDTPNQEVMTDSSGNSRTFFDTEGGVKLDDDQNDFQKVGHVDAHQGQHPSYSPSPPREAGYSLPSVPPPPPPPQSASPEPARPFVRPAEIMAQMDQTKEKGIGENRQGGILNMSSSDSITSMSSAAGPNNMGRQSTDSLPPPGAKNPERIRELRESLGRPGSRQSNNEDSRPGSRSGSRPNSRNGSRPSSRQGRATPSPYPPPTGALPAVPGSPAVPVAQHFQHPMDAVVTGQDNIVREEQAMSWNDDIISGYTDSPVEAGVPQHTDTTYPTNHSAPDPGGSRPVQGPGMESVGFKSMVDHAFTRQDTLVSTPISPHRGNLNSSLGDMISPILPRDIPLPKSPSPPTISTPAPPSKPLSPPTVGAPILPPKSPSPPILNNPAPRPKSLTPQALQRHLRTRRWRSVLVQVDHHRQRVRWVLSGA</sequence>
<feature type="compositionally biased region" description="Pro residues" evidence="1">
    <location>
        <begin position="410"/>
        <end position="420"/>
    </location>
</feature>
<feature type="compositionally biased region" description="Polar residues" evidence="1">
    <location>
        <begin position="1"/>
        <end position="20"/>
    </location>
</feature>
<evidence type="ECO:0000256" key="1">
    <source>
        <dbReference type="SAM" id="MobiDB-lite"/>
    </source>
</evidence>
<evidence type="ECO:0000313" key="3">
    <source>
        <dbReference type="Proteomes" id="UP000244722"/>
    </source>
</evidence>
<feature type="compositionally biased region" description="Low complexity" evidence="1">
    <location>
        <begin position="459"/>
        <end position="469"/>
    </location>
</feature>
<accession>A0A2T6ZAT7</accession>